<dbReference type="EMBL" id="JALBCA010000031">
    <property type="protein sequence ID" value="KAI2388455.1"/>
    <property type="molecule type" value="Genomic_DNA"/>
</dbReference>
<sequence length="560" mass="61338">MIVAPRPVQHPTKAEGKDQQTAAYPPEDSLRGTFSECAYTPAFSINNNKEAPLSCALDDSFHAGLSLTPKEGEPSLRHWSDLSNLQTAEILCSDTLEAFDSANGLEEGDYHNTHSEFLFGDRKKLVSRSSSIFRQRAAYKYEDPPAIQASDHKLADDVDSIRKQASPSELTYSPQRRSLAMAYQEHWHNRFPPYNFPTAHDPISLPPAPSISVQRDYITPAVESHRGCGQPIPAHIPATQYGTGIVSQTEHSTAPTVCAEPCPRYLEGSTSSPSISPPGIIRSQSDPGPNPWPSHSLDASMYSYSSSDHPPLEDQSLWNLSSLPNRSIPPYGHISYPTAFMAPIPQRLQNRMSQAVGPVQENGLAIHVDHRTEMSPVSVSTMRISPPSCPAPSAGQSYPLEVDPLPRSSHFDPLHYSTPPSHAPSFSPVVTQPTMAANRVTHVHKNIHRPSNSRRHSTSFQRRTHPRKPPSVPKAGKAIPTHTPTNTTNMNKSPVDISFVNLTPNDSHKLLTGVAPSGSSKTKARREQEAREKRELFTSNAIKAVQMCGGDVEGLKTVLS</sequence>
<comment type="caution">
    <text evidence="1">The sequence shown here is derived from an EMBL/GenBank/DDBJ whole genome shotgun (WGS) entry which is preliminary data.</text>
</comment>
<reference evidence="1" key="1">
    <citation type="journal article" date="2022" name="bioRxiv">
        <title>Population genetic analysis of Ophidiomyces ophidiicola, the causative agent of snake fungal disease, indicates recent introductions to the USA.</title>
        <authorList>
            <person name="Ladner J.T."/>
            <person name="Palmer J.M."/>
            <person name="Ettinger C.L."/>
            <person name="Stajich J.E."/>
            <person name="Farrell T.M."/>
            <person name="Glorioso B.M."/>
            <person name="Lawson B."/>
            <person name="Price S.J."/>
            <person name="Stengle A.G."/>
            <person name="Grear D.A."/>
            <person name="Lorch J.M."/>
        </authorList>
    </citation>
    <scope>NUCLEOTIDE SEQUENCE</scope>
    <source>
        <strain evidence="1">NWHC 24266-5</strain>
    </source>
</reference>
<gene>
    <name evidence="1" type="ORF">LOY88_002651</name>
</gene>
<protein>
    <submittedName>
        <fullName evidence="1">Uncharacterized protein</fullName>
    </submittedName>
</protein>
<proteinExistence type="predicted"/>
<accession>A0ACB8V0V5</accession>
<evidence type="ECO:0000313" key="1">
    <source>
        <dbReference type="EMBL" id="KAI2388455.1"/>
    </source>
</evidence>
<organism evidence="1">
    <name type="scientific">Ophidiomyces ophidiicola</name>
    <dbReference type="NCBI Taxonomy" id="1387563"/>
    <lineage>
        <taxon>Eukaryota</taxon>
        <taxon>Fungi</taxon>
        <taxon>Dikarya</taxon>
        <taxon>Ascomycota</taxon>
        <taxon>Pezizomycotina</taxon>
        <taxon>Eurotiomycetes</taxon>
        <taxon>Eurotiomycetidae</taxon>
        <taxon>Onygenales</taxon>
        <taxon>Onygenaceae</taxon>
        <taxon>Ophidiomyces</taxon>
    </lineage>
</organism>
<name>A0ACB8V0V5_9EURO</name>